<dbReference type="RefSeq" id="WP_378034421.1">
    <property type="nucleotide sequence ID" value="NZ_JBHSIV010000002.1"/>
</dbReference>
<organism evidence="1 2">
    <name type="scientific">Actinomycetospora atypica</name>
    <dbReference type="NCBI Taxonomy" id="1290095"/>
    <lineage>
        <taxon>Bacteria</taxon>
        <taxon>Bacillati</taxon>
        <taxon>Actinomycetota</taxon>
        <taxon>Actinomycetes</taxon>
        <taxon>Pseudonocardiales</taxon>
        <taxon>Pseudonocardiaceae</taxon>
        <taxon>Actinomycetospora</taxon>
    </lineage>
</organism>
<name>A0ABV9YEL8_9PSEU</name>
<evidence type="ECO:0000313" key="1">
    <source>
        <dbReference type="EMBL" id="MFC5061066.1"/>
    </source>
</evidence>
<dbReference type="PROSITE" id="PS51257">
    <property type="entry name" value="PROKAR_LIPOPROTEIN"/>
    <property type="match status" value="1"/>
</dbReference>
<dbReference type="EMBL" id="JBHSIV010000002">
    <property type="protein sequence ID" value="MFC5061066.1"/>
    <property type="molecule type" value="Genomic_DNA"/>
</dbReference>
<comment type="caution">
    <text evidence="1">The sequence shown here is derived from an EMBL/GenBank/DDBJ whole genome shotgun (WGS) entry which is preliminary data.</text>
</comment>
<accession>A0ABV9YEL8</accession>
<sequence>MLRALRDLLVIVVLAGGFTGLVLGQPAVGACLFVAGGVLIALAQRGHRYMSFGS</sequence>
<proteinExistence type="predicted"/>
<protein>
    <submittedName>
        <fullName evidence="1">Uncharacterized protein</fullName>
    </submittedName>
</protein>
<keyword evidence="2" id="KW-1185">Reference proteome</keyword>
<reference evidence="2" key="1">
    <citation type="journal article" date="2019" name="Int. J. Syst. Evol. Microbiol.">
        <title>The Global Catalogue of Microorganisms (GCM) 10K type strain sequencing project: providing services to taxonomists for standard genome sequencing and annotation.</title>
        <authorList>
            <consortium name="The Broad Institute Genomics Platform"/>
            <consortium name="The Broad Institute Genome Sequencing Center for Infectious Disease"/>
            <person name="Wu L."/>
            <person name="Ma J."/>
        </authorList>
    </citation>
    <scope>NUCLEOTIDE SEQUENCE [LARGE SCALE GENOMIC DNA]</scope>
    <source>
        <strain evidence="2">CGMCC 4.7093</strain>
    </source>
</reference>
<dbReference type="Proteomes" id="UP001595947">
    <property type="component" value="Unassembled WGS sequence"/>
</dbReference>
<evidence type="ECO:0000313" key="2">
    <source>
        <dbReference type="Proteomes" id="UP001595947"/>
    </source>
</evidence>
<gene>
    <name evidence="1" type="ORF">ACFPBZ_02520</name>
</gene>